<organism evidence="1 2">
    <name type="scientific">Actinoallomurus iriomotensis</name>
    <dbReference type="NCBI Taxonomy" id="478107"/>
    <lineage>
        <taxon>Bacteria</taxon>
        <taxon>Bacillati</taxon>
        <taxon>Actinomycetota</taxon>
        <taxon>Actinomycetes</taxon>
        <taxon>Streptosporangiales</taxon>
        <taxon>Thermomonosporaceae</taxon>
        <taxon>Actinoallomurus</taxon>
    </lineage>
</organism>
<evidence type="ECO:0000313" key="1">
    <source>
        <dbReference type="EMBL" id="GLY76358.1"/>
    </source>
</evidence>
<dbReference type="SUPFAM" id="SSF54060">
    <property type="entry name" value="His-Me finger endonucleases"/>
    <property type="match status" value="2"/>
</dbReference>
<accession>A0A9W6VLE1</accession>
<proteinExistence type="predicted"/>
<dbReference type="EMBL" id="BSTJ01000005">
    <property type="protein sequence ID" value="GLY76358.1"/>
    <property type="molecule type" value="Genomic_DNA"/>
</dbReference>
<dbReference type="InterPro" id="IPR038563">
    <property type="entry name" value="Endonuclease_7_sf"/>
</dbReference>
<dbReference type="Gene3D" id="3.40.1800.10">
    <property type="entry name" value="His-Me finger endonucleases"/>
    <property type="match status" value="2"/>
</dbReference>
<dbReference type="AlphaFoldDB" id="A0A9W6VLE1"/>
<protein>
    <recommendedName>
        <fullName evidence="3">Recombination endonuclease VII</fullName>
    </recommendedName>
</protein>
<evidence type="ECO:0000313" key="2">
    <source>
        <dbReference type="Proteomes" id="UP001165135"/>
    </source>
</evidence>
<dbReference type="Proteomes" id="UP001165135">
    <property type="component" value="Unassembled WGS sequence"/>
</dbReference>
<dbReference type="InterPro" id="IPR004211">
    <property type="entry name" value="Endonuclease_7"/>
</dbReference>
<reference evidence="1" key="1">
    <citation type="submission" date="2023-03" db="EMBL/GenBank/DDBJ databases">
        <title>Actinoallomurus iriomotensis NBRC 103681.</title>
        <authorList>
            <person name="Ichikawa N."/>
            <person name="Sato H."/>
            <person name="Tonouchi N."/>
        </authorList>
    </citation>
    <scope>NUCLEOTIDE SEQUENCE</scope>
    <source>
        <strain evidence="1">NBRC 103681</strain>
    </source>
</reference>
<name>A0A9W6VLE1_9ACTN</name>
<sequence length="394" mass="43834">MSGLLPSRKVCPDWGLEKNAAEYGRNKRRADGLAQYCKECFRRRSKASYRKRMAERGKQVRERPEVPEGLRYCPQCDEIRPLSAFGSNRSKKDGLATYCRPCHNRLTVANKVKNHGSERSYLLKYRYGLTEDEVAEIIDGQASVCLICLRARSLHVDHDHATGEVRGLICFSCNGALGQFRDGPAVIREAVDYLERTSTSAGPAARRTARGRGTSHREAHLFRRYGIGEDEIERLVEQQRGRCPVCRVASPTVVDHDHVNGGAVRGILCGNCNSGMGQLDDNPWLLRRAIEYLTGGLSGLRRGPDGRFEVTVVRPRRDGPVIDPGWEIGQVGGHDLAVLHAFARDDSGDPWEFDVDVAGPGPIEPRFAVLDLSDPHDDAPRPVEPPRPAEYAFL</sequence>
<dbReference type="Pfam" id="PF02945">
    <property type="entry name" value="Endonuclease_7"/>
    <property type="match status" value="2"/>
</dbReference>
<evidence type="ECO:0008006" key="3">
    <source>
        <dbReference type="Google" id="ProtNLM"/>
    </source>
</evidence>
<comment type="caution">
    <text evidence="1">The sequence shown here is derived from an EMBL/GenBank/DDBJ whole genome shotgun (WGS) entry which is preliminary data.</text>
</comment>
<dbReference type="InterPro" id="IPR044925">
    <property type="entry name" value="His-Me_finger_sf"/>
</dbReference>
<gene>
    <name evidence="1" type="ORF">Airi01_046250</name>
</gene>